<evidence type="ECO:0000259" key="8">
    <source>
        <dbReference type="PROSITE" id="PS51849"/>
    </source>
</evidence>
<dbReference type="EMBL" id="FQZB01000027">
    <property type="protein sequence ID" value="SHK77126.1"/>
    <property type="molecule type" value="Genomic_DNA"/>
</dbReference>
<feature type="compositionally biased region" description="Basic and acidic residues" evidence="6">
    <location>
        <begin position="248"/>
        <end position="308"/>
    </location>
</feature>
<feature type="transmembrane region" description="Helical" evidence="7">
    <location>
        <begin position="54"/>
        <end position="74"/>
    </location>
</feature>
<protein>
    <submittedName>
        <fullName evidence="9">Anti-sigma factor N-terminus</fullName>
    </submittedName>
</protein>
<evidence type="ECO:0000256" key="4">
    <source>
        <dbReference type="ARBA" id="ARBA00022989"/>
    </source>
</evidence>
<evidence type="ECO:0000256" key="1">
    <source>
        <dbReference type="ARBA" id="ARBA00004162"/>
    </source>
</evidence>
<keyword evidence="2" id="KW-1003">Cell membrane</keyword>
<organism evidence="9 10">
    <name type="scientific">Clostridium cavendishii DSM 21758</name>
    <dbReference type="NCBI Taxonomy" id="1121302"/>
    <lineage>
        <taxon>Bacteria</taxon>
        <taxon>Bacillati</taxon>
        <taxon>Bacillota</taxon>
        <taxon>Clostridia</taxon>
        <taxon>Eubacteriales</taxon>
        <taxon>Clostridiaceae</taxon>
        <taxon>Clostridium</taxon>
    </lineage>
</organism>
<dbReference type="PROSITE" id="PS51849">
    <property type="entry name" value="RSGI_N"/>
    <property type="match status" value="1"/>
</dbReference>
<name>A0A1M6V735_9CLOT</name>
<keyword evidence="4 7" id="KW-1133">Transmembrane helix</keyword>
<keyword evidence="10" id="KW-1185">Reference proteome</keyword>
<dbReference type="InterPro" id="IPR024449">
    <property type="entry name" value="Anti-sigma_RsgI_N"/>
</dbReference>
<evidence type="ECO:0000313" key="10">
    <source>
        <dbReference type="Proteomes" id="UP000184310"/>
    </source>
</evidence>
<feature type="domain" description="RsgI N-terminal anti-sigma" evidence="8">
    <location>
        <begin position="3"/>
        <end position="51"/>
    </location>
</feature>
<dbReference type="Proteomes" id="UP000184310">
    <property type="component" value="Unassembled WGS sequence"/>
</dbReference>
<dbReference type="Pfam" id="PF12791">
    <property type="entry name" value="RsgI_N"/>
    <property type="match status" value="1"/>
</dbReference>
<feature type="compositionally biased region" description="Basic and acidic residues" evidence="6">
    <location>
        <begin position="197"/>
        <end position="222"/>
    </location>
</feature>
<proteinExistence type="predicted"/>
<dbReference type="RefSeq" id="WP_072993636.1">
    <property type="nucleotide sequence ID" value="NZ_FQZB01000027.1"/>
</dbReference>
<evidence type="ECO:0000256" key="2">
    <source>
        <dbReference type="ARBA" id="ARBA00022475"/>
    </source>
</evidence>
<comment type="subcellular location">
    <subcellularLocation>
        <location evidence="1">Cell membrane</location>
        <topology evidence="1">Single-pass membrane protein</topology>
    </subcellularLocation>
</comment>
<evidence type="ECO:0000256" key="7">
    <source>
        <dbReference type="SAM" id="Phobius"/>
    </source>
</evidence>
<sequence length="308" mass="34832">MSKTGIVLSVERNTATILTNTGEFVSVVCHKNIPKIGEAYTGEIKKSSNKLKPLIIAAMFFIIILSGGSAYAYFTPVATVDVSINPKLKLEINRFDRVLKSTPINEDGTILLKNLSLKNKNLDDALVEIIDEATKDNFINNSYNSDGKKIILTIVGTNYKKNIDINKFEEYITEKKLNTVISENGKEYKKEFGENIGEEKKDNEDNIESKEEVNKKNEDIDNKSNVNNKPTDKNSESKGNNDKQGNNQRKEEINSREPNTKNEQKNAVESKESNTDKNIIHNKEDKENQDIKNNKNDKVNNKDIKSKK</sequence>
<feature type="compositionally biased region" description="Basic and acidic residues" evidence="6">
    <location>
        <begin position="230"/>
        <end position="241"/>
    </location>
</feature>
<accession>A0A1M6V735</accession>
<dbReference type="Pfam" id="PF23750">
    <property type="entry name" value="RsgI_M"/>
    <property type="match status" value="1"/>
</dbReference>
<feature type="region of interest" description="Disordered" evidence="6">
    <location>
        <begin position="197"/>
        <end position="308"/>
    </location>
</feature>
<dbReference type="OrthoDB" id="1910278at2"/>
<evidence type="ECO:0000256" key="5">
    <source>
        <dbReference type="ARBA" id="ARBA00023136"/>
    </source>
</evidence>
<evidence type="ECO:0000256" key="6">
    <source>
        <dbReference type="SAM" id="MobiDB-lite"/>
    </source>
</evidence>
<keyword evidence="3 7" id="KW-0812">Transmembrane</keyword>
<dbReference type="STRING" id="1121302.SAMN02745163_04433"/>
<dbReference type="InterPro" id="IPR055431">
    <property type="entry name" value="RsgI_M"/>
</dbReference>
<dbReference type="AlphaFoldDB" id="A0A1M6V735"/>
<dbReference type="GO" id="GO:0005886">
    <property type="term" value="C:plasma membrane"/>
    <property type="evidence" value="ECO:0007669"/>
    <property type="project" value="UniProtKB-SubCell"/>
</dbReference>
<reference evidence="9 10" key="1">
    <citation type="submission" date="2016-11" db="EMBL/GenBank/DDBJ databases">
        <authorList>
            <person name="Jaros S."/>
            <person name="Januszkiewicz K."/>
            <person name="Wedrychowicz H."/>
        </authorList>
    </citation>
    <scope>NUCLEOTIDE SEQUENCE [LARGE SCALE GENOMIC DNA]</scope>
    <source>
        <strain evidence="9 10">DSM 21758</strain>
    </source>
</reference>
<gene>
    <name evidence="9" type="ORF">SAMN02745163_04433</name>
</gene>
<evidence type="ECO:0000256" key="3">
    <source>
        <dbReference type="ARBA" id="ARBA00022692"/>
    </source>
</evidence>
<keyword evidence="5 7" id="KW-0472">Membrane</keyword>
<evidence type="ECO:0000313" key="9">
    <source>
        <dbReference type="EMBL" id="SHK77126.1"/>
    </source>
</evidence>